<evidence type="ECO:0000313" key="2">
    <source>
        <dbReference type="Proteomes" id="UP000071065"/>
    </source>
</evidence>
<dbReference type="SUPFAM" id="SSF55961">
    <property type="entry name" value="Bet v1-like"/>
    <property type="match status" value="1"/>
</dbReference>
<dbReference type="EMBL" id="CP013251">
    <property type="protein sequence ID" value="AMO55943.1"/>
    <property type="molecule type" value="Genomic_DNA"/>
</dbReference>
<dbReference type="CDD" id="cd07822">
    <property type="entry name" value="SRPBCC_4"/>
    <property type="match status" value="1"/>
</dbReference>
<dbReference type="OrthoDB" id="191189at2"/>
<accession>A0A142BB17</accession>
<evidence type="ECO:0000313" key="1">
    <source>
        <dbReference type="EMBL" id="AMO55943.1"/>
    </source>
</evidence>
<evidence type="ECO:0008006" key="3">
    <source>
        <dbReference type="Google" id="ProtNLM"/>
    </source>
</evidence>
<dbReference type="InterPro" id="IPR023393">
    <property type="entry name" value="START-like_dom_sf"/>
</dbReference>
<dbReference type="AlphaFoldDB" id="A0A142BB17"/>
<proteinExistence type="predicted"/>
<dbReference type="InterPro" id="IPR019587">
    <property type="entry name" value="Polyketide_cyclase/dehydratase"/>
</dbReference>
<sequence length="154" mass="17304">MITENSVSSETVTINAPVEVVWDILVNFSDYHKWNRFCPKAEATLEIGSPIVMMVELGFGLQEQIEYITRIEPNELIAWAMANNAGDPIHAVRTQQLTRLDDNRCLYQSVDDFRGSDPETMKKMLDLMGKPVEDGFNLCASGLKEYAEKVACAV</sequence>
<reference evidence="1 2" key="1">
    <citation type="journal article" date="2016" name="Front. Microbiol.">
        <title>Genomic Insight into the Host-Endosymbiont Relationship of Endozoicomonas montiporae CL-33(T) with its Coral Host.</title>
        <authorList>
            <person name="Ding J.-Y."/>
            <person name="Shiu J.-H."/>
            <person name="Chen W.-M."/>
            <person name="Chiang Y.-R."/>
            <person name="Tang S.-L."/>
        </authorList>
    </citation>
    <scope>NUCLEOTIDE SEQUENCE [LARGE SCALE GENOMIC DNA]</scope>
    <source>
        <strain evidence="1 2">CL-33</strain>
    </source>
</reference>
<protein>
    <recommendedName>
        <fullName evidence="3">Polyketide cyclase/dehydrase</fullName>
    </recommendedName>
</protein>
<dbReference type="STRING" id="570277.EZMO1_1798"/>
<dbReference type="KEGG" id="emp:EZMO1_1798"/>
<dbReference type="RefSeq" id="WP_051789596.1">
    <property type="nucleotide sequence ID" value="NZ_CP013251.1"/>
</dbReference>
<dbReference type="PATRIC" id="fig|570277.3.peg.1938"/>
<dbReference type="Proteomes" id="UP000071065">
    <property type="component" value="Chromosome"/>
</dbReference>
<dbReference type="PANTHER" id="PTHR36166:SF1">
    <property type="entry name" value="SRPBCC DOMAIN-CONTAINING PROTEIN"/>
    <property type="match status" value="1"/>
</dbReference>
<name>A0A142BB17_9GAMM</name>
<organism evidence="1 2">
    <name type="scientific">Endozoicomonas montiporae CL-33</name>
    <dbReference type="NCBI Taxonomy" id="570277"/>
    <lineage>
        <taxon>Bacteria</taxon>
        <taxon>Pseudomonadati</taxon>
        <taxon>Pseudomonadota</taxon>
        <taxon>Gammaproteobacteria</taxon>
        <taxon>Oceanospirillales</taxon>
        <taxon>Endozoicomonadaceae</taxon>
        <taxon>Endozoicomonas</taxon>
    </lineage>
</organism>
<dbReference type="Pfam" id="PF10604">
    <property type="entry name" value="Polyketide_cyc2"/>
    <property type="match status" value="1"/>
</dbReference>
<dbReference type="PANTHER" id="PTHR36166">
    <property type="entry name" value="CHROMOSOME 9, WHOLE GENOME SHOTGUN SEQUENCE"/>
    <property type="match status" value="1"/>
</dbReference>
<gene>
    <name evidence="1" type="ORF">EZMO1_1798</name>
</gene>
<dbReference type="Gene3D" id="3.30.530.20">
    <property type="match status" value="1"/>
</dbReference>